<comment type="caution">
    <text evidence="10">The sequence shown here is derived from an EMBL/GenBank/DDBJ whole genome shotgun (WGS) entry which is preliminary data.</text>
</comment>
<keyword evidence="9" id="KW-0963">Cytoplasm</keyword>
<evidence type="ECO:0000256" key="9">
    <source>
        <dbReference type="RuleBase" id="RU361276"/>
    </source>
</evidence>
<dbReference type="SFLD" id="SFLDS00003">
    <property type="entry name" value="Haloacid_Dehalogenase"/>
    <property type="match status" value="1"/>
</dbReference>
<dbReference type="SUPFAM" id="SSF56784">
    <property type="entry name" value="HAD-like"/>
    <property type="match status" value="1"/>
</dbReference>
<comment type="similarity">
    <text evidence="2 9">Belongs to the pyrimidine 5'-nucleotidase family.</text>
</comment>
<dbReference type="GO" id="GO:0008253">
    <property type="term" value="F:5'-nucleotidase activity"/>
    <property type="evidence" value="ECO:0007669"/>
    <property type="project" value="UniProtKB-EC"/>
</dbReference>
<dbReference type="Gene3D" id="3.40.50.1000">
    <property type="entry name" value="HAD superfamily/HAD-like"/>
    <property type="match status" value="1"/>
</dbReference>
<evidence type="ECO:0000256" key="8">
    <source>
        <dbReference type="ARBA" id="ARBA00023080"/>
    </source>
</evidence>
<evidence type="ECO:0000313" key="10">
    <source>
        <dbReference type="EMBL" id="KAL0839840.1"/>
    </source>
</evidence>
<dbReference type="FunFam" id="1.10.150.340:FF:000001">
    <property type="entry name" value="Cytosolic 5-nucleotidase 3-like"/>
    <property type="match status" value="1"/>
</dbReference>
<dbReference type="SFLD" id="SFLDG01128">
    <property type="entry name" value="C1.4:_5'-Nucleotidase_Like"/>
    <property type="match status" value="1"/>
</dbReference>
<dbReference type="EMBL" id="JBEDNZ010000008">
    <property type="protein sequence ID" value="KAL0839840.1"/>
    <property type="molecule type" value="Genomic_DNA"/>
</dbReference>
<evidence type="ECO:0000313" key="11">
    <source>
        <dbReference type="Proteomes" id="UP001549921"/>
    </source>
</evidence>
<protein>
    <recommendedName>
        <fullName evidence="3 9">5'-nucleotidase</fullName>
        <ecNumber evidence="3 9">3.1.3.5</ecNumber>
    </recommendedName>
</protein>
<keyword evidence="5 9" id="KW-0547">Nucleotide-binding</keyword>
<organism evidence="10 11">
    <name type="scientific">Loxostege sticticalis</name>
    <name type="common">Beet webworm moth</name>
    <dbReference type="NCBI Taxonomy" id="481309"/>
    <lineage>
        <taxon>Eukaryota</taxon>
        <taxon>Metazoa</taxon>
        <taxon>Ecdysozoa</taxon>
        <taxon>Arthropoda</taxon>
        <taxon>Hexapoda</taxon>
        <taxon>Insecta</taxon>
        <taxon>Pterygota</taxon>
        <taxon>Neoptera</taxon>
        <taxon>Endopterygota</taxon>
        <taxon>Lepidoptera</taxon>
        <taxon>Glossata</taxon>
        <taxon>Ditrysia</taxon>
        <taxon>Pyraloidea</taxon>
        <taxon>Crambidae</taxon>
        <taxon>Pyraustinae</taxon>
        <taxon>Loxostege</taxon>
    </lineage>
</organism>
<keyword evidence="4" id="KW-0479">Metal-binding</keyword>
<proteinExistence type="inferred from homology"/>
<name>A0ABD0T8Z9_LOXSC</name>
<evidence type="ECO:0000256" key="4">
    <source>
        <dbReference type="ARBA" id="ARBA00022723"/>
    </source>
</evidence>
<evidence type="ECO:0000256" key="5">
    <source>
        <dbReference type="ARBA" id="ARBA00022741"/>
    </source>
</evidence>
<dbReference type="AlphaFoldDB" id="A0ABD0T8Z9"/>
<gene>
    <name evidence="10" type="ORF">ABMA28_016466</name>
</gene>
<dbReference type="InterPro" id="IPR036412">
    <property type="entry name" value="HAD-like_sf"/>
</dbReference>
<accession>A0ABD0T8Z9</accession>
<evidence type="ECO:0000256" key="3">
    <source>
        <dbReference type="ARBA" id="ARBA00012643"/>
    </source>
</evidence>
<dbReference type="Proteomes" id="UP001549921">
    <property type="component" value="Unassembled WGS sequence"/>
</dbReference>
<dbReference type="Gene3D" id="1.10.150.340">
    <property type="entry name" value="Pyrimidine 5'-nucleotidase (UMPH-1), N-terminal domain"/>
    <property type="match status" value="1"/>
</dbReference>
<dbReference type="GO" id="GO:0005737">
    <property type="term" value="C:cytoplasm"/>
    <property type="evidence" value="ECO:0007669"/>
    <property type="project" value="UniProtKB-SubCell"/>
</dbReference>
<dbReference type="EC" id="3.1.3.5" evidence="3 9"/>
<evidence type="ECO:0000256" key="6">
    <source>
        <dbReference type="ARBA" id="ARBA00022801"/>
    </source>
</evidence>
<dbReference type="Pfam" id="PF05822">
    <property type="entry name" value="UMPH-1"/>
    <property type="match status" value="1"/>
</dbReference>
<reference evidence="10 11" key="1">
    <citation type="submission" date="2024-06" db="EMBL/GenBank/DDBJ databases">
        <title>A chromosome-level genome assembly of beet webworm, Loxostege sticticalis.</title>
        <authorList>
            <person name="Zhang Y."/>
        </authorList>
    </citation>
    <scope>NUCLEOTIDE SEQUENCE [LARGE SCALE GENOMIC DNA]</scope>
    <source>
        <strain evidence="10">AQ028</strain>
        <tissue evidence="10">Male pupae</tissue>
    </source>
</reference>
<dbReference type="NCBIfam" id="TIGR01544">
    <property type="entry name" value="HAD-SF-IE"/>
    <property type="match status" value="1"/>
</dbReference>
<dbReference type="GO" id="GO:0009117">
    <property type="term" value="P:nucleotide metabolic process"/>
    <property type="evidence" value="ECO:0007669"/>
    <property type="project" value="UniProtKB-KW"/>
</dbReference>
<comment type="catalytic activity">
    <reaction evidence="1 9">
        <text>a ribonucleoside 5'-phosphate + H2O = a ribonucleoside + phosphate</text>
        <dbReference type="Rhea" id="RHEA:12484"/>
        <dbReference type="ChEBI" id="CHEBI:15377"/>
        <dbReference type="ChEBI" id="CHEBI:18254"/>
        <dbReference type="ChEBI" id="CHEBI:43474"/>
        <dbReference type="ChEBI" id="CHEBI:58043"/>
        <dbReference type="EC" id="3.1.3.5"/>
    </reaction>
</comment>
<evidence type="ECO:0000256" key="1">
    <source>
        <dbReference type="ARBA" id="ARBA00000815"/>
    </source>
</evidence>
<comment type="subcellular location">
    <subcellularLocation>
        <location evidence="9">Cytoplasm</location>
    </subcellularLocation>
</comment>
<keyword evidence="8 9" id="KW-0546">Nucleotide metabolism</keyword>
<evidence type="ECO:0000256" key="2">
    <source>
        <dbReference type="ARBA" id="ARBA00008389"/>
    </source>
</evidence>
<sequence>MKLLSCIRDIPEFNNENVHIRNEQELLEKINKIIKDGHQNLQIVTDFDHTLTKHSMENGSTVLTSFGMFRECPSIPQEYKDEDNRLADIYKPIERDPNMSLEEKTKHMVDWYNAAHAQLKGVTFPRQELIAIGHKMIECFRKGVEDMITWSQKQQVPVLVFSAGLGDSVEAAMKAANFLLPHVKVVSNFLAIGDNEKIVGIKGDEVIHTLNKNETAIKNTEYYEMVRDRCNVILMGDNIGDARMAEGMEHCSAVVKVGFLGHNVEGNLPNYLDKFDVVLVNEPTVDLVNAILKLIL</sequence>
<dbReference type="PANTHER" id="PTHR13045">
    <property type="entry name" value="5'-NUCLEOTIDASE"/>
    <property type="match status" value="1"/>
</dbReference>
<dbReference type="InterPro" id="IPR006434">
    <property type="entry name" value="Pyrimidine_nucleotidase_eu"/>
</dbReference>
<dbReference type="GO" id="GO:0046872">
    <property type="term" value="F:metal ion binding"/>
    <property type="evidence" value="ECO:0007669"/>
    <property type="project" value="UniProtKB-KW"/>
</dbReference>
<dbReference type="GO" id="GO:0000166">
    <property type="term" value="F:nucleotide binding"/>
    <property type="evidence" value="ECO:0007669"/>
    <property type="project" value="UniProtKB-KW"/>
</dbReference>
<dbReference type="PANTHER" id="PTHR13045:SF0">
    <property type="entry name" value="7-METHYLGUANOSINE PHOSPHATE-SPECIFIC 5'-NUCLEOTIDASE"/>
    <property type="match status" value="1"/>
</dbReference>
<dbReference type="InterPro" id="IPR023214">
    <property type="entry name" value="HAD_sf"/>
</dbReference>
<keyword evidence="6 9" id="KW-0378">Hydrolase</keyword>
<evidence type="ECO:0000256" key="7">
    <source>
        <dbReference type="ARBA" id="ARBA00022842"/>
    </source>
</evidence>
<keyword evidence="7" id="KW-0460">Magnesium</keyword>